<dbReference type="InParanoid" id="A0A067MWB4"/>
<reference evidence="3" key="1">
    <citation type="journal article" date="2014" name="Proc. Natl. Acad. Sci. U.S.A.">
        <title>Extensive sampling of basidiomycete genomes demonstrates inadequacy of the white-rot/brown-rot paradigm for wood decay fungi.</title>
        <authorList>
            <person name="Riley R."/>
            <person name="Salamov A.A."/>
            <person name="Brown D.W."/>
            <person name="Nagy L.G."/>
            <person name="Floudas D."/>
            <person name="Held B.W."/>
            <person name="Levasseur A."/>
            <person name="Lombard V."/>
            <person name="Morin E."/>
            <person name="Otillar R."/>
            <person name="Lindquist E.A."/>
            <person name="Sun H."/>
            <person name="LaButti K.M."/>
            <person name="Schmutz J."/>
            <person name="Jabbour D."/>
            <person name="Luo H."/>
            <person name="Baker S.E."/>
            <person name="Pisabarro A.G."/>
            <person name="Walton J.D."/>
            <person name="Blanchette R.A."/>
            <person name="Henrissat B."/>
            <person name="Martin F."/>
            <person name="Cullen D."/>
            <person name="Hibbett D.S."/>
            <person name="Grigoriev I.V."/>
        </authorList>
    </citation>
    <scope>NUCLEOTIDE SEQUENCE [LARGE SCALE GENOMIC DNA]</scope>
    <source>
        <strain evidence="3">FD-172 SS1</strain>
    </source>
</reference>
<dbReference type="AlphaFoldDB" id="A0A067MWB4"/>
<dbReference type="InterPro" id="IPR003615">
    <property type="entry name" value="HNH_nuc"/>
</dbReference>
<dbReference type="Proteomes" id="UP000027195">
    <property type="component" value="Unassembled WGS sequence"/>
</dbReference>
<evidence type="ECO:0000259" key="1">
    <source>
        <dbReference type="Pfam" id="PF13391"/>
    </source>
</evidence>
<proteinExistence type="predicted"/>
<feature type="domain" description="HNH nuclease" evidence="1">
    <location>
        <begin position="141"/>
        <end position="210"/>
    </location>
</feature>
<organism evidence="2 3">
    <name type="scientific">Botryobasidium botryosum (strain FD-172 SS1)</name>
    <dbReference type="NCBI Taxonomy" id="930990"/>
    <lineage>
        <taxon>Eukaryota</taxon>
        <taxon>Fungi</taxon>
        <taxon>Dikarya</taxon>
        <taxon>Basidiomycota</taxon>
        <taxon>Agaricomycotina</taxon>
        <taxon>Agaricomycetes</taxon>
        <taxon>Cantharellales</taxon>
        <taxon>Botryobasidiaceae</taxon>
        <taxon>Botryobasidium</taxon>
    </lineage>
</organism>
<evidence type="ECO:0000313" key="3">
    <source>
        <dbReference type="Proteomes" id="UP000027195"/>
    </source>
</evidence>
<evidence type="ECO:0000313" key="2">
    <source>
        <dbReference type="EMBL" id="KDQ16182.1"/>
    </source>
</evidence>
<gene>
    <name evidence="2" type="ORF">BOTBODRAFT_31254</name>
</gene>
<sequence>MSDQTGILAAENKIQNYVPRNAEDLTVPMLSAILEHAPQRAHVAEEIYCCETDEKLADLANRYQYGLIVPMRANGAKTPEVGSHPSLSSAVENELRNEDMLELTKRRQHKQALLRDGNRCLVTKLLDMGTPSHGEERINTFAAHIIPFSFLPSSTSEAQIERSSHLFEVLDRFGGVQLNDENGEKINLLDNVMTLKMELHTLFGQLAIWFEPVLGEENTYQFRKLSDVHTGVADRTKVVFSTDHPDIPLPNPRYLAVHAACAKVVHASGVAEVIDKVLRDLEDLPVLSKDGSSSDLLRAALAAVAVY</sequence>
<dbReference type="EMBL" id="KL198029">
    <property type="protein sequence ID" value="KDQ16182.1"/>
    <property type="molecule type" value="Genomic_DNA"/>
</dbReference>
<accession>A0A067MWB4</accession>
<keyword evidence="3" id="KW-1185">Reference proteome</keyword>
<dbReference type="HOGENOM" id="CLU_049186_1_0_1"/>
<dbReference type="STRING" id="930990.A0A067MWB4"/>
<protein>
    <recommendedName>
        <fullName evidence="1">HNH nuclease domain-containing protein</fullName>
    </recommendedName>
</protein>
<dbReference type="Pfam" id="PF13391">
    <property type="entry name" value="HNH_2"/>
    <property type="match status" value="1"/>
</dbReference>
<dbReference type="OrthoDB" id="3163863at2759"/>
<name>A0A067MWB4_BOTB1</name>